<dbReference type="InterPro" id="IPR001375">
    <property type="entry name" value="Peptidase_S9_cat"/>
</dbReference>
<name>A0A9J6RFE4_9BACI</name>
<comment type="caution">
    <text evidence="3">The sequence shown here is derived from an EMBL/GenBank/DDBJ whole genome shotgun (WGS) entry which is preliminary data.</text>
</comment>
<dbReference type="InterPro" id="IPR029058">
    <property type="entry name" value="AB_hydrolase_fold"/>
</dbReference>
<keyword evidence="1" id="KW-0472">Membrane</keyword>
<dbReference type="GO" id="GO:0008236">
    <property type="term" value="F:serine-type peptidase activity"/>
    <property type="evidence" value="ECO:0007669"/>
    <property type="project" value="InterPro"/>
</dbReference>
<accession>A0A9J6RFE4</accession>
<evidence type="ECO:0000256" key="1">
    <source>
        <dbReference type="SAM" id="Phobius"/>
    </source>
</evidence>
<dbReference type="InterPro" id="IPR052920">
    <property type="entry name" value="DNA-binding_regulatory"/>
</dbReference>
<dbReference type="RefSeq" id="WP_268781114.1">
    <property type="nucleotide sequence ID" value="NZ_JAPRAT010000034.1"/>
</dbReference>
<dbReference type="Gene3D" id="3.40.50.1820">
    <property type="entry name" value="alpha/beta hydrolase"/>
    <property type="match status" value="1"/>
</dbReference>
<evidence type="ECO:0000259" key="2">
    <source>
        <dbReference type="Pfam" id="PF00326"/>
    </source>
</evidence>
<dbReference type="Proteomes" id="UP001084197">
    <property type="component" value="Unassembled WGS sequence"/>
</dbReference>
<sequence>MIGYLIIGLFLFVLICASFYFYHTAVARGKKHFIADDPDLQIDPEIGIRSDQDKQWWKNQSFYHWKMSSRDKLRLFAYFLPAKKPTKNTVILAHGYSGDAFIMSEFARLYHEKYNMNILLPDARGHGKSEGHYIGFGWNERLDYLDWIQQVLTQLGADSTILLHGVSMGAATVMMTSGEELPSQVKAIVADCGYTSVKDELSYQLKRMYHLPAFPILTLTSGLTKIRAGYTFSEASALRQVEKANVPILFVHGEEDAFVPTNMVYQLYEACQSEKALLIVPKAGHGLAHRTDPAGYQEKLTQFIDRYMSR</sequence>
<dbReference type="Pfam" id="PF00326">
    <property type="entry name" value="Peptidase_S9"/>
    <property type="match status" value="1"/>
</dbReference>
<evidence type="ECO:0000313" key="3">
    <source>
        <dbReference type="EMBL" id="MCZ0704344.1"/>
    </source>
</evidence>
<keyword evidence="1" id="KW-0812">Transmembrane</keyword>
<protein>
    <submittedName>
        <fullName evidence="3">Alpha/beta hydrolase</fullName>
    </submittedName>
</protein>
<feature type="transmembrane region" description="Helical" evidence="1">
    <location>
        <begin position="6"/>
        <end position="22"/>
    </location>
</feature>
<keyword evidence="3" id="KW-0378">Hydrolase</keyword>
<gene>
    <name evidence="3" type="ORF">OWO01_14135</name>
</gene>
<keyword evidence="1" id="KW-1133">Transmembrane helix</keyword>
<dbReference type="AlphaFoldDB" id="A0A9J6RFE4"/>
<evidence type="ECO:0000313" key="4">
    <source>
        <dbReference type="Proteomes" id="UP001084197"/>
    </source>
</evidence>
<reference evidence="3" key="1">
    <citation type="submission" date="2022-11" db="EMBL/GenBank/DDBJ databases">
        <title>WGS of Natronobacillus azotifigens 24KS-1, an anaerobic diazotrophic haloalkaliphile from soda-rich habitats.</title>
        <authorList>
            <person name="Sorokin D.Y."/>
            <person name="Merkel A.Y."/>
        </authorList>
    </citation>
    <scope>NUCLEOTIDE SEQUENCE</scope>
    <source>
        <strain evidence="3">24KS-1</strain>
    </source>
</reference>
<dbReference type="GO" id="GO:0006508">
    <property type="term" value="P:proteolysis"/>
    <property type="evidence" value="ECO:0007669"/>
    <property type="project" value="InterPro"/>
</dbReference>
<feature type="domain" description="Peptidase S9 prolyl oligopeptidase catalytic" evidence="2">
    <location>
        <begin position="139"/>
        <end position="308"/>
    </location>
</feature>
<dbReference type="EMBL" id="JAPRAT010000034">
    <property type="protein sequence ID" value="MCZ0704344.1"/>
    <property type="molecule type" value="Genomic_DNA"/>
</dbReference>
<proteinExistence type="predicted"/>
<dbReference type="PANTHER" id="PTHR43358:SF4">
    <property type="entry name" value="ALPHA_BETA HYDROLASE FOLD-1 DOMAIN-CONTAINING PROTEIN"/>
    <property type="match status" value="1"/>
</dbReference>
<organism evidence="3 4">
    <name type="scientific">Natronobacillus azotifigens</name>
    <dbReference type="NCBI Taxonomy" id="472978"/>
    <lineage>
        <taxon>Bacteria</taxon>
        <taxon>Bacillati</taxon>
        <taxon>Bacillota</taxon>
        <taxon>Bacilli</taxon>
        <taxon>Bacillales</taxon>
        <taxon>Bacillaceae</taxon>
        <taxon>Natronobacillus</taxon>
    </lineage>
</organism>
<dbReference type="PANTHER" id="PTHR43358">
    <property type="entry name" value="ALPHA/BETA-HYDROLASE"/>
    <property type="match status" value="1"/>
</dbReference>
<dbReference type="SUPFAM" id="SSF53474">
    <property type="entry name" value="alpha/beta-Hydrolases"/>
    <property type="match status" value="1"/>
</dbReference>
<keyword evidence="4" id="KW-1185">Reference proteome</keyword>